<dbReference type="GO" id="GO:0016579">
    <property type="term" value="P:protein deubiquitination"/>
    <property type="evidence" value="ECO:0007669"/>
    <property type="project" value="InterPro"/>
</dbReference>
<dbReference type="PANTHER" id="PTHR24006">
    <property type="entry name" value="UBIQUITIN CARBOXYL-TERMINAL HYDROLASE"/>
    <property type="match status" value="1"/>
</dbReference>
<keyword evidence="2" id="KW-0833">Ubl conjugation pathway</keyword>
<dbReference type="SUPFAM" id="SSF46934">
    <property type="entry name" value="UBA-like"/>
    <property type="match status" value="1"/>
</dbReference>
<dbReference type="Gene3D" id="1.10.8.10">
    <property type="entry name" value="DNA helicase RuvA subunit, C-terminal domain"/>
    <property type="match status" value="1"/>
</dbReference>
<dbReference type="InterPro" id="IPR028889">
    <property type="entry name" value="USP"/>
</dbReference>
<evidence type="ECO:0000256" key="4">
    <source>
        <dbReference type="SAM" id="MobiDB-lite"/>
    </source>
</evidence>
<accession>A0A816CRS4</accession>
<dbReference type="InterPro" id="IPR056850">
    <property type="entry name" value="ARM_UBP34_24_USP9X_Y"/>
</dbReference>
<evidence type="ECO:0008006" key="9">
    <source>
        <dbReference type="Google" id="ProtNLM"/>
    </source>
</evidence>
<feature type="compositionally biased region" description="Polar residues" evidence="4">
    <location>
        <begin position="2715"/>
        <end position="2729"/>
    </location>
</feature>
<dbReference type="FunFam" id="3.90.70.10:FF:000022">
    <property type="entry name" value="Ubiquitin carboxyl-terminal hydrolase 24"/>
    <property type="match status" value="1"/>
</dbReference>
<feature type="domain" description="USP" evidence="6">
    <location>
        <begin position="1759"/>
        <end position="2139"/>
    </location>
</feature>
<feature type="compositionally biased region" description="Low complexity" evidence="4">
    <location>
        <begin position="9"/>
        <end position="22"/>
    </location>
</feature>
<dbReference type="OrthoDB" id="289038at2759"/>
<evidence type="ECO:0000256" key="3">
    <source>
        <dbReference type="ARBA" id="ARBA00022801"/>
    </source>
</evidence>
<dbReference type="InterPro" id="IPR001394">
    <property type="entry name" value="Peptidase_C19_UCH"/>
</dbReference>
<proteinExistence type="predicted"/>
<feature type="domain" description="UBA" evidence="5">
    <location>
        <begin position="67"/>
        <end position="107"/>
    </location>
</feature>
<dbReference type="GO" id="GO:0005634">
    <property type="term" value="C:nucleus"/>
    <property type="evidence" value="ECO:0007669"/>
    <property type="project" value="TreeGrafter"/>
</dbReference>
<feature type="region of interest" description="Disordered" evidence="4">
    <location>
        <begin position="1"/>
        <end position="24"/>
    </location>
</feature>
<evidence type="ECO:0000256" key="1">
    <source>
        <dbReference type="ARBA" id="ARBA00022670"/>
    </source>
</evidence>
<dbReference type="GO" id="GO:0006508">
    <property type="term" value="P:proteolysis"/>
    <property type="evidence" value="ECO:0007669"/>
    <property type="project" value="UniProtKB-KW"/>
</dbReference>
<keyword evidence="3" id="KW-0378">Hydrolase</keyword>
<evidence type="ECO:0000259" key="6">
    <source>
        <dbReference type="PROSITE" id="PS50235"/>
    </source>
</evidence>
<dbReference type="Pfam" id="PF00627">
    <property type="entry name" value="UBA"/>
    <property type="match status" value="1"/>
</dbReference>
<dbReference type="GO" id="GO:0004843">
    <property type="term" value="F:cysteine-type deubiquitinase activity"/>
    <property type="evidence" value="ECO:0007669"/>
    <property type="project" value="InterPro"/>
</dbReference>
<dbReference type="PROSITE" id="PS50030">
    <property type="entry name" value="UBA"/>
    <property type="match status" value="1"/>
</dbReference>
<dbReference type="EMBL" id="CAJNOW010013992">
    <property type="protein sequence ID" value="CAF1627850.1"/>
    <property type="molecule type" value="Genomic_DNA"/>
</dbReference>
<evidence type="ECO:0000259" key="5">
    <source>
        <dbReference type="PROSITE" id="PS50030"/>
    </source>
</evidence>
<reference evidence="7" key="1">
    <citation type="submission" date="2021-02" db="EMBL/GenBank/DDBJ databases">
        <authorList>
            <person name="Nowell W R."/>
        </authorList>
    </citation>
    <scope>NUCLEOTIDE SEQUENCE</scope>
</reference>
<dbReference type="InterPro" id="IPR015940">
    <property type="entry name" value="UBA"/>
</dbReference>
<sequence length="2729" mass="313811">MKRNAHTANSSLTETTTNNNSSKRCCTEKDNKNCVTSNSLTASSSSLIDNISCSVVSSSTSTENLLNMEENVETLISMGFTDRDLNRKALEKAGNDIGDAVTFLTGSTFFNDDVSIPNESRTTSTFIGPLTKEQMEQQQQQQQIVSSDKISDMSTDDLSMNNPNSFTKNAFLDLETKVYGDNWSIPYKREEVLGRCLLSATKLAVAGIADQDEHCKKFMEILIPDAFRKLQCSHHVNNWGVEVQLGVFDMVQLVIDLIAARLSYFPVPIQLLETLAILFDHDSVFQRKHKSKSYDRSLYDKQLGELILANSSSPTFSVYNRNEPYGWLCEIINRFILKDGIQNLKIQFKSEQPLTALEYNALLSPFVNCMDYIFVEKYRQLFSDNIEQALDYVKNLKEEDFKAKSTNTIFELLTALRKICSVVWTKRLEQVEELHLNLLLKMVALSNFNAKMNSLKELAKIIENCTSNIPSITKASIPRDVVSEWVIEHSILSKALEGNIDQNQYVEKVRTLMDFIAPRILKEDIETIWKMQHGRSLVAVDHLFTLIASAAAKFNLEQLNHLIGFIHSSWKSETVLIQEKLIELLGAIGRECQKDSAARVLEVLWDMAHEDRISRSMLDHLLHCHLRVFSEGRSPYDALKREYCLKCMTDLQRKQGWLVPAIKHLYDLLRHDSTNTFKRSEPDLISLLVNKHDVISALIQSLSTCQFDVWNKTHGHVTIDTLVDGRFTHEESIKTHLDLLSFLLKKGNLYLILKRSEELWDTLITNENASSFDRELGLNWFITCVEDLSRDSQLALFEKRVSKLDPVHLSLKGYACFKLYFERCNLERWSQSRTFNHNSNASTSSNNEMLDHQCIDELWSIILCAGDDNLANDATRFLLDLYCTKQPNRTCRPTSQSLHECFLKEVYTRLSSLLISADLPLTSSTSTTEQYYKSLKSYGEQLISIDNSITINESSNEIDHQLWLQKIERLFMITEEYIHVVEHENSLNAHITSFHGLEYQIKIILGELGKTNCPYDIVIVHSNDTLDMLRARLGLHYKVPSHDIHISIQNTRPLPQSYDHLGPINNAIALPANNSSSSTSSTSTNNNNNVLGLWLNSKYLYQVHITPGTTVYIKILGNTYNQTTKINNSEPTRLFLCHKSQNNDNDNLTRSTPSNMMAENPKVYDILYKLSYLNDKNIHNRIRNLLRLMPSDIRIVDLLDLVSIRAASVSTNERRQSTENMNSRQINPKQAIEYVFNFDECSLIKILYNLEILSSKLSPLSNNIGIKQSSKLFRQDFIEQAGVEFLFKLLQSLNHFIHGDYQYSLCQEITILVLQLIQLLLCGNNQPEEILSPPPPPSSSSSRPTSPVAIAANDSIIDTIDFDFQAKIEHLQFEEFVEQIKQLIFLCWAAAAGNIRLHGHVLSIKEQVKLDRHVLLKQINGNVFCRNNSKNSSSNDSTTTNILNTVQYGICVKKGSILPLDSEIAERIIDIVMFCFEKRPEFIGKYEDKRNPLVRFTFSTFLIQPFFADFLLEILISTSSREVRQCALRNIIRLCKIETHACDISAIIHQILLKARLPLWPSSATNRSSSQKLLLQSIEYFDLRCQLTENLTKQMQTILNIDAKEILTNEFNWLSSYTASITSSELRTIDNILFVGHLRFIRTLLTCENINKIEFGTDFIRLIIDQFLFPASKRMSQPIVPSNNENDLLDDSAPEPKCSTSESRLAAYDVLVELVRNCRTNLKLVVNDLIHLHHRPILEKQTEWEFMPQVNPRASCGLVGLHNGGATCYMNSILQQLYMLPQISEHILSVHDDLENTNGISKTNDSSLFYQLQQVFGHLMESKMQYYSPESLWKVFRLWGQEINVREQQDAFDFFTAMTDQIDEYLKSMKQEEIFRKQFEGIFCNQMICTNGCRHRYEGEEKFMALNVAVKVDSLNESLNQFVKGEVLDGNNAYFCAKCQEKRTTIKRLCIKKLPPILCIQMKRFGFDWENNRALKFDDYFKFPLILNMEPYTLDGVNKRESFVEHDDLTSNSNNVSLINTTTTIGDNKCLSRSLSSLNNPSANMPTINYELIGIVIHSGQANAGHYYSFIKDIRRRHSNNANQWYRFNDTSVEEIQLTEQMLEEECFGGTFRVQKDNNNSNEERTRFWNAYMLIYQCIEPSKLLPPPLAIPSSPNTNRSSRYVPGTAVRVNCTNQRDSLSQLADLVVRSENSDLFKIENPLIPSRVLACVKDENLEFLKNRDTYCDDYFQFIYKLSKICFDDINIPPDMEIVEKENEETSYELCTKLALNFLFNTHLRTHRRLRKDNLQQWVQLLSRLFTKNSTSCLIFYDLLFEKHDHGLKLYLLDCPIDDIRYIFEQICEQVLQATYFHVLEKNQQIHEANLNDNHETLIINIDNNLLILMRKFIEQLINLLDKAVVEQVKHSQGYFQLIYSYMKMNKNSIDDLLKLNTFTRLMNFLLGENIGARRWNSGQAKEFGIIHEIIATLVLAGNLTKETSNEQDLQLKNQMEIYFYGKCANRYLKEICYAFQEISPSQLICTVQLMEILSLANLSFSEQLIRIILQTIAQAHTNDLKSLFKFLSFILLVEDSLQTKRLQITFEGINESISGDNSQNLTGLYSLIRTSMETEQRRTYQTVKFLINLSNRNSSCKEYFASTAIQWEFAISWLKQQMQTSWQWSPAQNVSNEDTDTRSFQRTRSAQYTLEQAQSLLQQTTTSSSNNDTSTTELMELNDNHSQSSSQSTLVGID</sequence>
<dbReference type="SMART" id="SM00165">
    <property type="entry name" value="UBA"/>
    <property type="match status" value="1"/>
</dbReference>
<evidence type="ECO:0000313" key="7">
    <source>
        <dbReference type="EMBL" id="CAF1627850.1"/>
    </source>
</evidence>
<dbReference type="PROSITE" id="PS00973">
    <property type="entry name" value="USP_2"/>
    <property type="match status" value="1"/>
</dbReference>
<name>A0A816CRS4_9BILA</name>
<dbReference type="InterPro" id="IPR038765">
    <property type="entry name" value="Papain-like_cys_pep_sf"/>
</dbReference>
<organism evidence="7 8">
    <name type="scientific">Rotaria magnacalcarata</name>
    <dbReference type="NCBI Taxonomy" id="392030"/>
    <lineage>
        <taxon>Eukaryota</taxon>
        <taxon>Metazoa</taxon>
        <taxon>Spiralia</taxon>
        <taxon>Gnathifera</taxon>
        <taxon>Rotifera</taxon>
        <taxon>Eurotatoria</taxon>
        <taxon>Bdelloidea</taxon>
        <taxon>Philodinida</taxon>
        <taxon>Philodinidae</taxon>
        <taxon>Rotaria</taxon>
    </lineage>
</organism>
<feature type="region of interest" description="Disordered" evidence="4">
    <location>
        <begin position="2692"/>
        <end position="2729"/>
    </location>
</feature>
<dbReference type="InterPro" id="IPR018200">
    <property type="entry name" value="USP_CS"/>
</dbReference>
<evidence type="ECO:0000313" key="8">
    <source>
        <dbReference type="Proteomes" id="UP000663834"/>
    </source>
</evidence>
<gene>
    <name evidence="7" type="ORF">KQP761_LOCUS25643</name>
</gene>
<dbReference type="GO" id="GO:0005829">
    <property type="term" value="C:cytosol"/>
    <property type="evidence" value="ECO:0007669"/>
    <property type="project" value="TreeGrafter"/>
</dbReference>
<evidence type="ECO:0000256" key="2">
    <source>
        <dbReference type="ARBA" id="ARBA00022786"/>
    </source>
</evidence>
<dbReference type="PROSITE" id="PS50235">
    <property type="entry name" value="USP_3"/>
    <property type="match status" value="1"/>
</dbReference>
<dbReference type="Gene3D" id="3.90.70.10">
    <property type="entry name" value="Cysteine proteinases"/>
    <property type="match status" value="1"/>
</dbReference>
<dbReference type="SUPFAM" id="SSF54001">
    <property type="entry name" value="Cysteine proteinases"/>
    <property type="match status" value="1"/>
</dbReference>
<protein>
    <recommendedName>
        <fullName evidence="9">Ubiquitinyl hydrolase 1</fullName>
    </recommendedName>
</protein>
<dbReference type="Pfam" id="PF00443">
    <property type="entry name" value="UCH"/>
    <property type="match status" value="1"/>
</dbReference>
<dbReference type="PANTHER" id="PTHR24006:SF943">
    <property type="entry name" value="UBIQUITIN CARBOXYL-TERMINAL HYDROLASE PUF"/>
    <property type="match status" value="1"/>
</dbReference>
<dbReference type="PROSITE" id="PS00972">
    <property type="entry name" value="USP_1"/>
    <property type="match status" value="1"/>
</dbReference>
<dbReference type="InterPro" id="IPR009060">
    <property type="entry name" value="UBA-like_sf"/>
</dbReference>
<dbReference type="Proteomes" id="UP000663834">
    <property type="component" value="Unassembled WGS sequence"/>
</dbReference>
<dbReference type="Pfam" id="PF25010">
    <property type="entry name" value="ARM_UBP24_USP9X-Y"/>
    <property type="match status" value="1"/>
</dbReference>
<keyword evidence="1" id="KW-0645">Protease</keyword>
<dbReference type="InterPro" id="IPR050164">
    <property type="entry name" value="Peptidase_C19"/>
</dbReference>
<comment type="caution">
    <text evidence="7">The sequence shown here is derived from an EMBL/GenBank/DDBJ whole genome shotgun (WGS) entry which is preliminary data.</text>
</comment>
<feature type="compositionally biased region" description="Low complexity" evidence="4">
    <location>
        <begin position="2692"/>
        <end position="2709"/>
    </location>
</feature>